<evidence type="ECO:0000256" key="11">
    <source>
        <dbReference type="ARBA" id="ARBA00023180"/>
    </source>
</evidence>
<proteinExistence type="inferred from homology"/>
<dbReference type="InterPro" id="IPR015883">
    <property type="entry name" value="Glyco_hydro_20_cat"/>
</dbReference>
<feature type="transmembrane region" description="Helical" evidence="18">
    <location>
        <begin position="69"/>
        <end position="90"/>
    </location>
</feature>
<feature type="transmembrane region" description="Helical" evidence="18">
    <location>
        <begin position="39"/>
        <end position="62"/>
    </location>
</feature>
<evidence type="ECO:0000259" key="20">
    <source>
        <dbReference type="Pfam" id="PF01490"/>
    </source>
</evidence>
<organism evidence="22 23">
    <name type="scientific">Leptosia nina</name>
    <dbReference type="NCBI Taxonomy" id="320188"/>
    <lineage>
        <taxon>Eukaryota</taxon>
        <taxon>Metazoa</taxon>
        <taxon>Ecdysozoa</taxon>
        <taxon>Arthropoda</taxon>
        <taxon>Hexapoda</taxon>
        <taxon>Insecta</taxon>
        <taxon>Pterygota</taxon>
        <taxon>Neoptera</taxon>
        <taxon>Endopterygota</taxon>
        <taxon>Lepidoptera</taxon>
        <taxon>Glossata</taxon>
        <taxon>Ditrysia</taxon>
        <taxon>Papilionoidea</taxon>
        <taxon>Pieridae</taxon>
        <taxon>Pierinae</taxon>
        <taxon>Leptosia</taxon>
    </lineage>
</organism>
<feature type="domain" description="Amino acid transporter transmembrane" evidence="20">
    <location>
        <begin position="18"/>
        <end position="273"/>
    </location>
</feature>
<evidence type="ECO:0000256" key="3">
    <source>
        <dbReference type="ARBA" id="ARBA00006285"/>
    </source>
</evidence>
<comment type="catalytic activity">
    <reaction evidence="1">
        <text>Hydrolysis of terminal non-reducing N-acetyl-D-hexosamine residues in N-acetyl-beta-D-hexosaminides.</text>
        <dbReference type="EC" id="3.2.1.52"/>
    </reaction>
</comment>
<dbReference type="FunFam" id="3.20.20.80:FF:000063">
    <property type="entry name" value="Beta-hexosaminidase"/>
    <property type="match status" value="1"/>
</dbReference>
<keyword evidence="23" id="KW-1185">Reference proteome</keyword>
<dbReference type="Gene3D" id="3.20.20.80">
    <property type="entry name" value="Glycosidases"/>
    <property type="match status" value="1"/>
</dbReference>
<evidence type="ECO:0000256" key="15">
    <source>
        <dbReference type="ARBA" id="ARBA00070325"/>
    </source>
</evidence>
<feature type="domain" description="Beta-hexosaminidase eukaryotic type N-terminal" evidence="21">
    <location>
        <begin position="311"/>
        <end position="436"/>
    </location>
</feature>
<dbReference type="GO" id="GO:0030203">
    <property type="term" value="P:glycosaminoglycan metabolic process"/>
    <property type="evidence" value="ECO:0007669"/>
    <property type="project" value="TreeGrafter"/>
</dbReference>
<dbReference type="Pfam" id="PF14845">
    <property type="entry name" value="Glycohydro_20b2"/>
    <property type="match status" value="1"/>
</dbReference>
<comment type="subcellular location">
    <subcellularLocation>
        <location evidence="2">Membrane</location>
    </subcellularLocation>
</comment>
<evidence type="ECO:0000259" key="19">
    <source>
        <dbReference type="Pfam" id="PF00728"/>
    </source>
</evidence>
<evidence type="ECO:0000313" key="23">
    <source>
        <dbReference type="Proteomes" id="UP001497472"/>
    </source>
</evidence>
<keyword evidence="13" id="KW-0326">Glycosidase</keyword>
<dbReference type="AlphaFoldDB" id="A0AAV1JUL9"/>
<dbReference type="InterPro" id="IPR025705">
    <property type="entry name" value="Beta_hexosaminidase_sua/sub"/>
</dbReference>
<dbReference type="InterPro" id="IPR029019">
    <property type="entry name" value="HEX_eukaryotic_N"/>
</dbReference>
<dbReference type="Proteomes" id="UP001497472">
    <property type="component" value="Unassembled WGS sequence"/>
</dbReference>
<feature type="transmembrane region" description="Helical" evidence="18">
    <location>
        <begin position="110"/>
        <end position="129"/>
    </location>
</feature>
<reference evidence="22 23" key="1">
    <citation type="submission" date="2023-11" db="EMBL/GenBank/DDBJ databases">
        <authorList>
            <person name="Okamura Y."/>
        </authorList>
    </citation>
    <scope>NUCLEOTIDE SEQUENCE [LARGE SCALE GENOMIC DNA]</scope>
</reference>
<evidence type="ECO:0000256" key="14">
    <source>
        <dbReference type="ARBA" id="ARBA00023326"/>
    </source>
</evidence>
<dbReference type="EC" id="3.2.1.52" evidence="4"/>
<dbReference type="SUPFAM" id="SSF55545">
    <property type="entry name" value="beta-N-acetylhexosaminidase-like domain"/>
    <property type="match status" value="1"/>
</dbReference>
<protein>
    <recommendedName>
        <fullName evidence="15">Chitooligosaccharidolytic beta-N-acetylglucosaminidase</fullName>
        <ecNumber evidence="4">3.2.1.52</ecNumber>
    </recommendedName>
    <alternativeName>
        <fullName evidence="17">Beta-GlcNAcase</fullName>
    </alternativeName>
    <alternativeName>
        <fullName evidence="16">Beta-hexosaminidase</fullName>
    </alternativeName>
</protein>
<dbReference type="InterPro" id="IPR013057">
    <property type="entry name" value="AA_transpt_TM"/>
</dbReference>
<feature type="transmembrane region" description="Helical" evidence="18">
    <location>
        <begin position="235"/>
        <end position="261"/>
    </location>
</feature>
<name>A0AAV1JUL9_9NEOP</name>
<evidence type="ECO:0000256" key="12">
    <source>
        <dbReference type="ARBA" id="ARBA00023277"/>
    </source>
</evidence>
<comment type="similarity">
    <text evidence="3">Belongs to the glycosyl hydrolase 20 family.</text>
</comment>
<evidence type="ECO:0000256" key="18">
    <source>
        <dbReference type="SAM" id="Phobius"/>
    </source>
</evidence>
<evidence type="ECO:0000256" key="10">
    <source>
        <dbReference type="ARBA" id="ARBA00023136"/>
    </source>
</evidence>
<feature type="transmembrane region" description="Helical" evidence="18">
    <location>
        <begin position="150"/>
        <end position="177"/>
    </location>
</feature>
<keyword evidence="10 18" id="KW-0472">Membrane</keyword>
<dbReference type="InterPro" id="IPR017853">
    <property type="entry name" value="GH"/>
</dbReference>
<evidence type="ECO:0000256" key="17">
    <source>
        <dbReference type="ARBA" id="ARBA00076749"/>
    </source>
</evidence>
<evidence type="ECO:0000313" key="22">
    <source>
        <dbReference type="EMBL" id="CAK1553013.1"/>
    </source>
</evidence>
<dbReference type="InterPro" id="IPR029018">
    <property type="entry name" value="Hex-like_dom2"/>
</dbReference>
<evidence type="ECO:0000256" key="7">
    <source>
        <dbReference type="ARBA" id="ARBA00022801"/>
    </source>
</evidence>
<evidence type="ECO:0000256" key="1">
    <source>
        <dbReference type="ARBA" id="ARBA00001231"/>
    </source>
</evidence>
<comment type="caution">
    <text evidence="22">The sequence shown here is derived from an EMBL/GenBank/DDBJ whole genome shotgun (WGS) entry which is preliminary data.</text>
</comment>
<dbReference type="GO" id="GO:0016231">
    <property type="term" value="F:beta-N-acetylglucosaminidase activity"/>
    <property type="evidence" value="ECO:0007669"/>
    <property type="project" value="TreeGrafter"/>
</dbReference>
<keyword evidence="14" id="KW-0624">Polysaccharide degradation</keyword>
<evidence type="ECO:0000256" key="9">
    <source>
        <dbReference type="ARBA" id="ARBA00023024"/>
    </source>
</evidence>
<gene>
    <name evidence="22" type="ORF">LNINA_LOCUS12033</name>
</gene>
<evidence type="ECO:0000256" key="8">
    <source>
        <dbReference type="ARBA" id="ARBA00022989"/>
    </source>
</evidence>
<dbReference type="Pfam" id="PF01490">
    <property type="entry name" value="Aa_trans"/>
    <property type="match status" value="1"/>
</dbReference>
<dbReference type="Pfam" id="PF00728">
    <property type="entry name" value="Glyco_hydro_20"/>
    <property type="match status" value="1"/>
</dbReference>
<accession>A0AAV1JUL9</accession>
<evidence type="ECO:0000256" key="16">
    <source>
        <dbReference type="ARBA" id="ARBA00076634"/>
    </source>
</evidence>
<keyword evidence="6" id="KW-0732">Signal</keyword>
<evidence type="ECO:0000256" key="2">
    <source>
        <dbReference type="ARBA" id="ARBA00004370"/>
    </source>
</evidence>
<keyword evidence="5 18" id="KW-0812">Transmembrane</keyword>
<feature type="domain" description="Glycoside hydrolase family 20 catalytic" evidence="19">
    <location>
        <begin position="460"/>
        <end position="787"/>
    </location>
</feature>
<keyword evidence="9" id="KW-0146">Chitin degradation</keyword>
<evidence type="ECO:0000259" key="21">
    <source>
        <dbReference type="Pfam" id="PF14845"/>
    </source>
</evidence>
<keyword evidence="12" id="KW-0119">Carbohydrate metabolism</keyword>
<dbReference type="PANTHER" id="PTHR22600">
    <property type="entry name" value="BETA-HEXOSAMINIDASE"/>
    <property type="match status" value="1"/>
</dbReference>
<keyword evidence="8 18" id="KW-1133">Transmembrane helix</keyword>
<keyword evidence="11" id="KW-0325">Glycoprotein</keyword>
<evidence type="ECO:0000256" key="4">
    <source>
        <dbReference type="ARBA" id="ARBA00012663"/>
    </source>
</evidence>
<evidence type="ECO:0000256" key="5">
    <source>
        <dbReference type="ARBA" id="ARBA00022692"/>
    </source>
</evidence>
<dbReference type="GO" id="GO:0006032">
    <property type="term" value="P:chitin catabolic process"/>
    <property type="evidence" value="ECO:0007669"/>
    <property type="project" value="UniProtKB-KW"/>
</dbReference>
<dbReference type="PRINTS" id="PR00738">
    <property type="entry name" value="GLHYDRLASE20"/>
</dbReference>
<dbReference type="GO" id="GO:0000272">
    <property type="term" value="P:polysaccharide catabolic process"/>
    <property type="evidence" value="ECO:0007669"/>
    <property type="project" value="UniProtKB-KW"/>
</dbReference>
<dbReference type="PANTHER" id="PTHR22600:SF3">
    <property type="entry name" value="BETA-HEXOSAMINIDASE FDL-RELATED"/>
    <property type="match status" value="1"/>
</dbReference>
<dbReference type="SUPFAM" id="SSF51445">
    <property type="entry name" value="(Trans)glycosidases"/>
    <property type="match status" value="1"/>
</dbReference>
<dbReference type="EMBL" id="CAVLEF010000203">
    <property type="protein sequence ID" value="CAK1553013.1"/>
    <property type="molecule type" value="Genomic_DNA"/>
</dbReference>
<sequence>MDWKTSKPAIWSLLIPYLLLEHFMKTLSIVSYISMLGNYLNMAGLALIIYHIFLAPHGVVLLASTDPLALFFVIGTCLFNLSAVAVILSLDKALKNPKVLTQPCGMLTVGMFIPTVFTTVFGVLGYWSFGMMEENVLRSLPFDDYSAMAAIGLYLIAIAFAYPIQCYPAIAMIVDVIKNWNPQSTPSDELLKTIETTARPLFVMTSCMIFFPSVAKSNYGIEKEYRSLLTTNFFICYMIPIQGAFVAFVGNLCTTLLAFVFPAMMELCILQNLPQWTWECVNDKCVPNRATLDGKLQSLMTCNMLCASMTLWPQPTGHVSLSTTAVPVRADLFHLQILTFPSRPVREHIFEAFDIFQGVLRKMERGSRNFEEWQAVDVRVAVNESGQGDPRLRLDTDESYRFSLRPKNGTTRSLQMDVYANSFCGVRHAFETLSQIIWFDLYAGSLFMLEAANVDDVPRFRYRGLMLDTARNYFPVSDLLQTIDGMASCKLNTFHWHATDSQSFPVEFDSLPQLSRYGAYGPGAIYTTEDIRTVSHYARLRGIRVLLEVDLPAHVGKAWDWGDKHSAEKVLCLDNKPWIEYCNEPPCGQLNPRNVEVYHVMLKLYAEIMQLTGVDDMFHIGNDDVSQRCWAEEFNTTDPMDLWVVFTTNALQRLEAANGKLPNLTIMWSTQMSERVKLDLKPFLHKLGLQARDLASTQKYISGLRTIISHQDAWDINNGYSKWYEETGSSNYNSWQRVYEHRPWARKDIKYVEGGEATVWSSTLSTDGLDSRVWPRAAALAERLWSDRAEGATRPVHARLDIHRLRLKTRGIQVSPLWSNWCSQNPYTC</sequence>
<dbReference type="GO" id="GO:0005886">
    <property type="term" value="C:plasma membrane"/>
    <property type="evidence" value="ECO:0007669"/>
    <property type="project" value="TreeGrafter"/>
</dbReference>
<evidence type="ECO:0000256" key="6">
    <source>
        <dbReference type="ARBA" id="ARBA00022729"/>
    </source>
</evidence>
<dbReference type="Gene3D" id="3.30.379.10">
    <property type="entry name" value="Chitobiase/beta-hexosaminidase domain 2-like"/>
    <property type="match status" value="1"/>
</dbReference>
<keyword evidence="7" id="KW-0378">Hydrolase</keyword>
<evidence type="ECO:0000256" key="13">
    <source>
        <dbReference type="ARBA" id="ARBA00023295"/>
    </source>
</evidence>